<feature type="non-terminal residue" evidence="3">
    <location>
        <position position="151"/>
    </location>
</feature>
<organism evidence="3 4">
    <name type="scientific">Cristinia sonorae</name>
    <dbReference type="NCBI Taxonomy" id="1940300"/>
    <lineage>
        <taxon>Eukaryota</taxon>
        <taxon>Fungi</taxon>
        <taxon>Dikarya</taxon>
        <taxon>Basidiomycota</taxon>
        <taxon>Agaricomycotina</taxon>
        <taxon>Agaricomycetes</taxon>
        <taxon>Agaricomycetidae</taxon>
        <taxon>Agaricales</taxon>
        <taxon>Pleurotineae</taxon>
        <taxon>Stephanosporaceae</taxon>
        <taxon>Cristinia</taxon>
    </lineage>
</organism>
<feature type="region of interest" description="Disordered" evidence="1">
    <location>
        <begin position="130"/>
        <end position="151"/>
    </location>
</feature>
<dbReference type="OrthoDB" id="270970at2759"/>
<accession>A0A8K0UPI6</accession>
<dbReference type="PANTHER" id="PTHR47052">
    <property type="entry name" value="CONSERVED SERINE PROLINE-RICH PROTEIN (AFU_ORTHOLOGUE AFUA_2G01790)"/>
    <property type="match status" value="1"/>
</dbReference>
<dbReference type="Proteomes" id="UP000813824">
    <property type="component" value="Unassembled WGS sequence"/>
</dbReference>
<dbReference type="InterPro" id="IPR000008">
    <property type="entry name" value="C2_dom"/>
</dbReference>
<dbReference type="AlphaFoldDB" id="A0A8K0UPI6"/>
<protein>
    <submittedName>
        <fullName evidence="3">C2 domain-containing protein</fullName>
    </submittedName>
</protein>
<evidence type="ECO:0000313" key="4">
    <source>
        <dbReference type="Proteomes" id="UP000813824"/>
    </source>
</evidence>
<proteinExistence type="predicted"/>
<dbReference type="PANTHER" id="PTHR47052:SF3">
    <property type="entry name" value="INGRESSION PROTEIN 1"/>
    <property type="match status" value="1"/>
</dbReference>
<feature type="domain" description="C2" evidence="2">
    <location>
        <begin position="1"/>
        <end position="108"/>
    </location>
</feature>
<dbReference type="InterPro" id="IPR035892">
    <property type="entry name" value="C2_domain_sf"/>
</dbReference>
<sequence>MTNDLGTLVVVVLKARNLPDKHTFYKQDVFGQIQIHDVTKKTAVDIKGGQHPVWDEELRVPVPAKASDVTRTLHVSCWSQESRGPEEIGKGKVDITETLKTGEFDDWVPLEVDGKYRGEMYLEMTFYAAGPPPALSRRPSKLLPKDRLAKP</sequence>
<name>A0A8K0UPI6_9AGAR</name>
<evidence type="ECO:0000256" key="1">
    <source>
        <dbReference type="SAM" id="MobiDB-lite"/>
    </source>
</evidence>
<dbReference type="SUPFAM" id="SSF49562">
    <property type="entry name" value="C2 domain (Calcium/lipid-binding domain, CaLB)"/>
    <property type="match status" value="1"/>
</dbReference>
<dbReference type="Gene3D" id="2.60.40.150">
    <property type="entry name" value="C2 domain"/>
    <property type="match status" value="1"/>
</dbReference>
<dbReference type="PROSITE" id="PS50004">
    <property type="entry name" value="C2"/>
    <property type="match status" value="1"/>
</dbReference>
<dbReference type="InterPro" id="IPR052981">
    <property type="entry name" value="Ingression_C2_domain"/>
</dbReference>
<gene>
    <name evidence="3" type="ORF">BXZ70DRAFT_867930</name>
</gene>
<comment type="caution">
    <text evidence="3">The sequence shown here is derived from an EMBL/GenBank/DDBJ whole genome shotgun (WGS) entry which is preliminary data.</text>
</comment>
<keyword evidence="4" id="KW-1185">Reference proteome</keyword>
<dbReference type="EMBL" id="JAEVFJ010000017">
    <property type="protein sequence ID" value="KAH8099949.1"/>
    <property type="molecule type" value="Genomic_DNA"/>
</dbReference>
<dbReference type="Pfam" id="PF00168">
    <property type="entry name" value="C2"/>
    <property type="match status" value="1"/>
</dbReference>
<dbReference type="SMART" id="SM00239">
    <property type="entry name" value="C2"/>
    <property type="match status" value="1"/>
</dbReference>
<evidence type="ECO:0000313" key="3">
    <source>
        <dbReference type="EMBL" id="KAH8099949.1"/>
    </source>
</evidence>
<evidence type="ECO:0000259" key="2">
    <source>
        <dbReference type="PROSITE" id="PS50004"/>
    </source>
</evidence>
<reference evidence="3" key="1">
    <citation type="journal article" date="2021" name="New Phytol.">
        <title>Evolutionary innovations through gain and loss of genes in the ectomycorrhizal Boletales.</title>
        <authorList>
            <person name="Wu G."/>
            <person name="Miyauchi S."/>
            <person name="Morin E."/>
            <person name="Kuo A."/>
            <person name="Drula E."/>
            <person name="Varga T."/>
            <person name="Kohler A."/>
            <person name="Feng B."/>
            <person name="Cao Y."/>
            <person name="Lipzen A."/>
            <person name="Daum C."/>
            <person name="Hundley H."/>
            <person name="Pangilinan J."/>
            <person name="Johnson J."/>
            <person name="Barry K."/>
            <person name="LaButti K."/>
            <person name="Ng V."/>
            <person name="Ahrendt S."/>
            <person name="Min B."/>
            <person name="Choi I.G."/>
            <person name="Park H."/>
            <person name="Plett J.M."/>
            <person name="Magnuson J."/>
            <person name="Spatafora J.W."/>
            <person name="Nagy L.G."/>
            <person name="Henrissat B."/>
            <person name="Grigoriev I.V."/>
            <person name="Yang Z.L."/>
            <person name="Xu J."/>
            <person name="Martin F.M."/>
        </authorList>
    </citation>
    <scope>NUCLEOTIDE SEQUENCE</scope>
    <source>
        <strain evidence="3">KKN 215</strain>
    </source>
</reference>